<keyword evidence="2" id="KW-0229">DNA integration</keyword>
<dbReference type="InterPro" id="IPR013762">
    <property type="entry name" value="Integrase-like_cat_sf"/>
</dbReference>
<protein>
    <submittedName>
        <fullName evidence="8">Tyrosine-type recombinase/integrase</fullName>
    </submittedName>
</protein>
<comment type="similarity">
    <text evidence="1">Belongs to the 'phage' integrase family.</text>
</comment>
<dbReference type="InterPro" id="IPR010998">
    <property type="entry name" value="Integrase_recombinase_N"/>
</dbReference>
<dbReference type="InterPro" id="IPR025166">
    <property type="entry name" value="Integrase_DNA_bind_dom"/>
</dbReference>
<evidence type="ECO:0000313" key="9">
    <source>
        <dbReference type="Proteomes" id="UP000599523"/>
    </source>
</evidence>
<dbReference type="GO" id="GO:0003677">
    <property type="term" value="F:DNA binding"/>
    <property type="evidence" value="ECO:0007669"/>
    <property type="project" value="UniProtKB-UniRule"/>
</dbReference>
<gene>
    <name evidence="8" type="ORF">GPA21_07955</name>
</gene>
<reference evidence="8" key="1">
    <citation type="submission" date="2019-12" db="EMBL/GenBank/DDBJ databases">
        <title>Comparative genomics gives insights into the taxonomy of the Azoarcus-Aromatoleum group and reveals separate origins of nif in the plant-associated Azoarcus and non-plant-associated Aromatoleum sub-groups.</title>
        <authorList>
            <person name="Lafos M."/>
            <person name="Maluk M."/>
            <person name="Batista M."/>
            <person name="Junghare M."/>
            <person name="Carmona M."/>
            <person name="Faoro H."/>
            <person name="Cruz L.M."/>
            <person name="Battistoni F."/>
            <person name="De Souza E."/>
            <person name="Pedrosa F."/>
            <person name="Chen W.-M."/>
            <person name="Poole P.S."/>
            <person name="Dixon R.A."/>
            <person name="James E.K."/>
        </authorList>
    </citation>
    <scope>NUCLEOTIDE SEQUENCE</scope>
    <source>
        <strain evidence="8">NSC3</strain>
    </source>
</reference>
<comment type="caution">
    <text evidence="8">The sequence shown here is derived from an EMBL/GenBank/DDBJ whole genome shotgun (WGS) entry which is preliminary data.</text>
</comment>
<sequence>MPALTPLAVLIQIAEENRLTSDDFTRALSAVRVRTAKPADAPMKLADGGGLTLYIPPTGAKVWRYRYRLAGKEQTLTIGSYPDVSLEHARIAHRAARWLVVRGVHPLKHAEGEISRQHAEAQAMTVNTFRAVAEAWLKATDGNLARSTAKHRAAMLSKHVMPALGSRPIAEIKRKEQHSLLTDIDKGSPVTAKHCRGYIKQIFEFAEDAEIVDANPTPRAGVLVNAANRREVPRKALPLARLGDFLKTLEDAPETDPLTKAALRLLVLTWCRTSEVVGAHWREFDLEAGVWVIPAERMKAKEAHTVRLSRQAVELLQEVRQLSTGSVVFPNRRTPSKPMHRMTLTNWRKRWGFAEQMDVHGLRAMASTWANESGKYRPDVVEVALAHREGDRVRAAYNRAQFIEELRQMWQDWADVCDEKLEVARAANVVELRAA</sequence>
<evidence type="ECO:0000256" key="4">
    <source>
        <dbReference type="ARBA" id="ARBA00023172"/>
    </source>
</evidence>
<dbReference type="GO" id="GO:0006310">
    <property type="term" value="P:DNA recombination"/>
    <property type="evidence" value="ECO:0007669"/>
    <property type="project" value="UniProtKB-KW"/>
</dbReference>
<evidence type="ECO:0000256" key="1">
    <source>
        <dbReference type="ARBA" id="ARBA00008857"/>
    </source>
</evidence>
<dbReference type="InterPro" id="IPR044068">
    <property type="entry name" value="CB"/>
</dbReference>
<evidence type="ECO:0000313" key="8">
    <source>
        <dbReference type="EMBL" id="NMG02905.1"/>
    </source>
</evidence>
<dbReference type="Gene3D" id="3.30.160.390">
    <property type="entry name" value="Integrase, DNA-binding domain"/>
    <property type="match status" value="1"/>
</dbReference>
<proteinExistence type="inferred from homology"/>
<name>A0A972J9F4_9RHOO</name>
<dbReference type="EMBL" id="WTVM01000037">
    <property type="protein sequence ID" value="NMG02905.1"/>
    <property type="molecule type" value="Genomic_DNA"/>
</dbReference>
<dbReference type="PROSITE" id="PS51898">
    <property type="entry name" value="TYR_RECOMBINASE"/>
    <property type="match status" value="1"/>
</dbReference>
<dbReference type="Pfam" id="PF00589">
    <property type="entry name" value="Phage_integrase"/>
    <property type="match status" value="1"/>
</dbReference>
<dbReference type="PANTHER" id="PTHR30629:SF2">
    <property type="entry name" value="PROPHAGE INTEGRASE INTS-RELATED"/>
    <property type="match status" value="1"/>
</dbReference>
<dbReference type="CDD" id="cd00801">
    <property type="entry name" value="INT_P4_C"/>
    <property type="match status" value="1"/>
</dbReference>
<dbReference type="Gene3D" id="1.10.150.130">
    <property type="match status" value="1"/>
</dbReference>
<evidence type="ECO:0000256" key="3">
    <source>
        <dbReference type="ARBA" id="ARBA00023125"/>
    </source>
</evidence>
<dbReference type="InterPro" id="IPR011010">
    <property type="entry name" value="DNA_brk_join_enz"/>
</dbReference>
<evidence type="ECO:0000256" key="5">
    <source>
        <dbReference type="PROSITE-ProRule" id="PRU01248"/>
    </source>
</evidence>
<dbReference type="RefSeq" id="WP_168987673.1">
    <property type="nucleotide sequence ID" value="NZ_CAWPHM010000261.1"/>
</dbReference>
<keyword evidence="4" id="KW-0233">DNA recombination</keyword>
<evidence type="ECO:0000259" key="6">
    <source>
        <dbReference type="PROSITE" id="PS51898"/>
    </source>
</evidence>
<dbReference type="SUPFAM" id="SSF56349">
    <property type="entry name" value="DNA breaking-rejoining enzymes"/>
    <property type="match status" value="1"/>
</dbReference>
<evidence type="ECO:0000259" key="7">
    <source>
        <dbReference type="PROSITE" id="PS51900"/>
    </source>
</evidence>
<dbReference type="Proteomes" id="UP000599523">
    <property type="component" value="Unassembled WGS sequence"/>
</dbReference>
<accession>A0A972J9F4</accession>
<dbReference type="InterPro" id="IPR053876">
    <property type="entry name" value="Phage_int_M"/>
</dbReference>
<dbReference type="Gene3D" id="1.10.443.10">
    <property type="entry name" value="Intergrase catalytic core"/>
    <property type="match status" value="1"/>
</dbReference>
<dbReference type="InterPro" id="IPR050808">
    <property type="entry name" value="Phage_Integrase"/>
</dbReference>
<dbReference type="PANTHER" id="PTHR30629">
    <property type="entry name" value="PROPHAGE INTEGRASE"/>
    <property type="match status" value="1"/>
</dbReference>
<dbReference type="Pfam" id="PF13356">
    <property type="entry name" value="Arm-DNA-bind_3"/>
    <property type="match status" value="1"/>
</dbReference>
<keyword evidence="3 5" id="KW-0238">DNA-binding</keyword>
<dbReference type="PROSITE" id="PS51900">
    <property type="entry name" value="CB"/>
    <property type="match status" value="1"/>
</dbReference>
<evidence type="ECO:0000256" key="2">
    <source>
        <dbReference type="ARBA" id="ARBA00022908"/>
    </source>
</evidence>
<dbReference type="Pfam" id="PF22022">
    <property type="entry name" value="Phage_int_M"/>
    <property type="match status" value="1"/>
</dbReference>
<feature type="domain" description="Core-binding (CB)" evidence="7">
    <location>
        <begin position="127"/>
        <end position="207"/>
    </location>
</feature>
<dbReference type="InterPro" id="IPR038488">
    <property type="entry name" value="Integrase_DNA-bd_sf"/>
</dbReference>
<dbReference type="GO" id="GO:0015074">
    <property type="term" value="P:DNA integration"/>
    <property type="evidence" value="ECO:0007669"/>
    <property type="project" value="UniProtKB-KW"/>
</dbReference>
<dbReference type="AlphaFoldDB" id="A0A972J9F4"/>
<keyword evidence="9" id="KW-1185">Reference proteome</keyword>
<organism evidence="8 9">
    <name type="scientific">Azoarcus taiwanensis</name>
    <dbReference type="NCBI Taxonomy" id="666964"/>
    <lineage>
        <taxon>Bacteria</taxon>
        <taxon>Pseudomonadati</taxon>
        <taxon>Pseudomonadota</taxon>
        <taxon>Betaproteobacteria</taxon>
        <taxon>Rhodocyclales</taxon>
        <taxon>Zoogloeaceae</taxon>
        <taxon>Azoarcus</taxon>
    </lineage>
</organism>
<dbReference type="InterPro" id="IPR002104">
    <property type="entry name" value="Integrase_catalytic"/>
</dbReference>
<feature type="domain" description="Tyr recombinase" evidence="6">
    <location>
        <begin position="232"/>
        <end position="411"/>
    </location>
</feature>